<feature type="transmembrane region" description="Helical" evidence="7">
    <location>
        <begin position="37"/>
        <end position="56"/>
    </location>
</feature>
<dbReference type="GO" id="GO:0005886">
    <property type="term" value="C:plasma membrane"/>
    <property type="evidence" value="ECO:0007669"/>
    <property type="project" value="UniProtKB-SubCell"/>
</dbReference>
<feature type="transmembrane region" description="Helical" evidence="7">
    <location>
        <begin position="256"/>
        <end position="278"/>
    </location>
</feature>
<feature type="compositionally biased region" description="Acidic residues" evidence="6">
    <location>
        <begin position="289"/>
        <end position="298"/>
    </location>
</feature>
<evidence type="ECO:0000256" key="3">
    <source>
        <dbReference type="ARBA" id="ARBA00022692"/>
    </source>
</evidence>
<evidence type="ECO:0000313" key="9">
    <source>
        <dbReference type="Proteomes" id="UP000198510"/>
    </source>
</evidence>
<evidence type="ECO:0000313" key="8">
    <source>
        <dbReference type="EMBL" id="SDK60166.1"/>
    </source>
</evidence>
<dbReference type="PANTHER" id="PTHR40277:SF1">
    <property type="entry name" value="BLL5419 PROTEIN"/>
    <property type="match status" value="1"/>
</dbReference>
<evidence type="ECO:0000256" key="2">
    <source>
        <dbReference type="ARBA" id="ARBA00022475"/>
    </source>
</evidence>
<dbReference type="AlphaFoldDB" id="A0A1G9D8C5"/>
<gene>
    <name evidence="8" type="ORF">SAMN05421823_10336</name>
</gene>
<dbReference type="EMBL" id="FNFO01000003">
    <property type="protein sequence ID" value="SDK60166.1"/>
    <property type="molecule type" value="Genomic_DNA"/>
</dbReference>
<dbReference type="OrthoDB" id="1123508at2"/>
<proteinExistence type="predicted"/>
<sequence length="307" mass="33774">MGKRLKGLFKVALSLGLLVVVFRKIDARTAWQLVQDAHPLWLLVALVLFNGSKLVAAFRLRRLFAAVGLPLSAGYNLRLYYVGLFYNLLLPGGIGGDGYKIFVLRRKFQFRTKPLVAASFVDRLSGLVALVVLALLFLTLLHDHAALAAWRWLFVAGLVLAYPAYYLGLRWLFPATLPAFHRTNLDSLGVQGLQVLCALALLMALHVPHQFLEYTVLFLLSSVVAVLPFTIGGVGARELVFIAGNHYLGIEQDRAVVFSLLFFLITALSSLVGIFVALPDAPTLQEAEAAPDEEEPTEVDANFQSNL</sequence>
<keyword evidence="9" id="KW-1185">Reference proteome</keyword>
<dbReference type="Pfam" id="PF03706">
    <property type="entry name" value="LPG_synthase_TM"/>
    <property type="match status" value="2"/>
</dbReference>
<comment type="subcellular location">
    <subcellularLocation>
        <location evidence="1">Cell membrane</location>
        <topology evidence="1">Multi-pass membrane protein</topology>
    </subcellularLocation>
</comment>
<feature type="region of interest" description="Disordered" evidence="6">
    <location>
        <begin position="286"/>
        <end position="307"/>
    </location>
</feature>
<evidence type="ECO:0000256" key="4">
    <source>
        <dbReference type="ARBA" id="ARBA00022989"/>
    </source>
</evidence>
<dbReference type="PANTHER" id="PTHR40277">
    <property type="entry name" value="BLL5419 PROTEIN"/>
    <property type="match status" value="1"/>
</dbReference>
<accession>A0A1G9D8C5</accession>
<feature type="transmembrane region" description="Helical" evidence="7">
    <location>
        <begin position="124"/>
        <end position="141"/>
    </location>
</feature>
<evidence type="ECO:0000256" key="1">
    <source>
        <dbReference type="ARBA" id="ARBA00004651"/>
    </source>
</evidence>
<dbReference type="RefSeq" id="WP_089680876.1">
    <property type="nucleotide sequence ID" value="NZ_FNFO01000003.1"/>
</dbReference>
<keyword evidence="5 7" id="KW-0472">Membrane</keyword>
<feature type="transmembrane region" description="Helical" evidence="7">
    <location>
        <begin position="148"/>
        <end position="168"/>
    </location>
</feature>
<organism evidence="8 9">
    <name type="scientific">Catalinimonas alkaloidigena</name>
    <dbReference type="NCBI Taxonomy" id="1075417"/>
    <lineage>
        <taxon>Bacteria</taxon>
        <taxon>Pseudomonadati</taxon>
        <taxon>Bacteroidota</taxon>
        <taxon>Cytophagia</taxon>
        <taxon>Cytophagales</taxon>
        <taxon>Catalimonadaceae</taxon>
        <taxon>Catalinimonas</taxon>
    </lineage>
</organism>
<keyword evidence="4 7" id="KW-1133">Transmembrane helix</keyword>
<evidence type="ECO:0008006" key="10">
    <source>
        <dbReference type="Google" id="ProtNLM"/>
    </source>
</evidence>
<dbReference type="Proteomes" id="UP000198510">
    <property type="component" value="Unassembled WGS sequence"/>
</dbReference>
<dbReference type="STRING" id="1075417.SAMN05421823_10336"/>
<evidence type="ECO:0000256" key="7">
    <source>
        <dbReference type="SAM" id="Phobius"/>
    </source>
</evidence>
<feature type="transmembrane region" description="Helical" evidence="7">
    <location>
        <begin position="188"/>
        <end position="207"/>
    </location>
</feature>
<protein>
    <recommendedName>
        <fullName evidence="10">Lysylphosphatidylglycerol synthase TM region</fullName>
    </recommendedName>
</protein>
<keyword evidence="2" id="KW-1003">Cell membrane</keyword>
<evidence type="ECO:0000256" key="6">
    <source>
        <dbReference type="SAM" id="MobiDB-lite"/>
    </source>
</evidence>
<name>A0A1G9D8C5_9BACT</name>
<reference evidence="8 9" key="1">
    <citation type="submission" date="2016-10" db="EMBL/GenBank/DDBJ databases">
        <authorList>
            <person name="de Groot N.N."/>
        </authorList>
    </citation>
    <scope>NUCLEOTIDE SEQUENCE [LARGE SCALE GENOMIC DNA]</scope>
    <source>
        <strain evidence="8 9">DSM 25186</strain>
    </source>
</reference>
<dbReference type="NCBIfam" id="TIGR00374">
    <property type="entry name" value="flippase-like domain"/>
    <property type="match status" value="1"/>
</dbReference>
<feature type="transmembrane region" description="Helical" evidence="7">
    <location>
        <begin position="214"/>
        <end position="236"/>
    </location>
</feature>
<evidence type="ECO:0000256" key="5">
    <source>
        <dbReference type="ARBA" id="ARBA00023136"/>
    </source>
</evidence>
<dbReference type="InterPro" id="IPR022791">
    <property type="entry name" value="L-PG_synthase/AglD"/>
</dbReference>
<keyword evidence="3 7" id="KW-0812">Transmembrane</keyword>